<dbReference type="InterPro" id="IPR005358">
    <property type="entry name" value="Puta_zinc/iron-chelating_dom"/>
</dbReference>
<dbReference type="Pfam" id="PF03692">
    <property type="entry name" value="CxxCxxCC"/>
    <property type="match status" value="1"/>
</dbReference>
<evidence type="ECO:0000313" key="1">
    <source>
        <dbReference type="EMBL" id="KDO27054.1"/>
    </source>
</evidence>
<dbReference type="RefSeq" id="XP_012202149.1">
    <property type="nucleotide sequence ID" value="XM_012346759.1"/>
</dbReference>
<dbReference type="PANTHER" id="PTHR35866:SF1">
    <property type="entry name" value="YKGJ FAMILY CYSTEINE CLUSTER PROTEIN"/>
    <property type="match status" value="1"/>
</dbReference>
<dbReference type="VEuPathDB" id="FungiDB:SPRG_07765"/>
<reference evidence="1 2" key="1">
    <citation type="journal article" date="2013" name="PLoS Genet.">
        <title>Distinctive expansion of potential virulence genes in the genome of the oomycete fish pathogen Saprolegnia parasitica.</title>
        <authorList>
            <person name="Jiang R.H."/>
            <person name="de Bruijn I."/>
            <person name="Haas B.J."/>
            <person name="Belmonte R."/>
            <person name="Lobach L."/>
            <person name="Christie J."/>
            <person name="van den Ackerveken G."/>
            <person name="Bottin A."/>
            <person name="Bulone V."/>
            <person name="Diaz-Moreno S.M."/>
            <person name="Dumas B."/>
            <person name="Fan L."/>
            <person name="Gaulin E."/>
            <person name="Govers F."/>
            <person name="Grenville-Briggs L.J."/>
            <person name="Horner N.R."/>
            <person name="Levin J.Z."/>
            <person name="Mammella M."/>
            <person name="Meijer H.J."/>
            <person name="Morris P."/>
            <person name="Nusbaum C."/>
            <person name="Oome S."/>
            <person name="Phillips A.J."/>
            <person name="van Rooyen D."/>
            <person name="Rzeszutek E."/>
            <person name="Saraiva M."/>
            <person name="Secombes C.J."/>
            <person name="Seidl M.F."/>
            <person name="Snel B."/>
            <person name="Stassen J.H."/>
            <person name="Sykes S."/>
            <person name="Tripathy S."/>
            <person name="van den Berg H."/>
            <person name="Vega-Arreguin J.C."/>
            <person name="Wawra S."/>
            <person name="Young S.K."/>
            <person name="Zeng Q."/>
            <person name="Dieguez-Uribeondo J."/>
            <person name="Russ C."/>
            <person name="Tyler B.M."/>
            <person name="van West P."/>
        </authorList>
    </citation>
    <scope>NUCLEOTIDE SEQUENCE [LARGE SCALE GENOMIC DNA]</scope>
    <source>
        <strain evidence="1 2">CBS 223.65</strain>
    </source>
</reference>
<protein>
    <recommendedName>
        <fullName evidence="3">Zinc/iron-chelating domain-containing protein</fullName>
    </recommendedName>
</protein>
<dbReference type="OrthoDB" id="411785at2759"/>
<sequence>MQRLGRRRLSSTAAPWFKDGLAFSCTKCGNCCSGQSGSVRFNDDEAATMAAKVGETVPAFLDKYTRRQGRGNLSFYQLKEVRKNKDDGFDCIFLDRKKIRGKAVCSLYDARPTQCRTWPFWPETLETRATWEKTKDSCPGINKGTKQSTDDVSAKVAATVAWRRSLQYKAPLKRGSRAAPAVAVDTKVAAE</sequence>
<dbReference type="GeneID" id="24130017"/>
<dbReference type="EMBL" id="KK583219">
    <property type="protein sequence ID" value="KDO27054.1"/>
    <property type="molecule type" value="Genomic_DNA"/>
</dbReference>
<accession>A0A067C8F7</accession>
<proteinExistence type="predicted"/>
<evidence type="ECO:0008006" key="3">
    <source>
        <dbReference type="Google" id="ProtNLM"/>
    </source>
</evidence>
<dbReference type="PANTHER" id="PTHR35866">
    <property type="entry name" value="PUTATIVE-RELATED"/>
    <property type="match status" value="1"/>
</dbReference>
<name>A0A067C8F7_SAPPC</name>
<evidence type="ECO:0000313" key="2">
    <source>
        <dbReference type="Proteomes" id="UP000030745"/>
    </source>
</evidence>
<dbReference type="AlphaFoldDB" id="A0A067C8F7"/>
<keyword evidence="2" id="KW-1185">Reference proteome</keyword>
<gene>
    <name evidence="1" type="ORF">SPRG_07765</name>
</gene>
<organism evidence="1 2">
    <name type="scientific">Saprolegnia parasitica (strain CBS 223.65)</name>
    <dbReference type="NCBI Taxonomy" id="695850"/>
    <lineage>
        <taxon>Eukaryota</taxon>
        <taxon>Sar</taxon>
        <taxon>Stramenopiles</taxon>
        <taxon>Oomycota</taxon>
        <taxon>Saprolegniomycetes</taxon>
        <taxon>Saprolegniales</taxon>
        <taxon>Saprolegniaceae</taxon>
        <taxon>Saprolegnia</taxon>
    </lineage>
</organism>
<dbReference type="OMA" id="DARPTQC"/>
<dbReference type="KEGG" id="spar:SPRG_07765"/>
<dbReference type="Proteomes" id="UP000030745">
    <property type="component" value="Unassembled WGS sequence"/>
</dbReference>